<comment type="cofactor">
    <cofactor evidence="3">
        <name>Mg(2+)</name>
        <dbReference type="ChEBI" id="CHEBI:18420"/>
    </cofactor>
</comment>
<comment type="catalytic activity">
    <reaction evidence="3">
        <text>(R)-4'-phosphopantothenate + L-cysteine + CTP = N-[(R)-4-phosphopantothenoyl]-L-cysteine + CMP + diphosphate + H(+)</text>
        <dbReference type="Rhea" id="RHEA:19397"/>
        <dbReference type="ChEBI" id="CHEBI:10986"/>
        <dbReference type="ChEBI" id="CHEBI:15378"/>
        <dbReference type="ChEBI" id="CHEBI:33019"/>
        <dbReference type="ChEBI" id="CHEBI:35235"/>
        <dbReference type="ChEBI" id="CHEBI:37563"/>
        <dbReference type="ChEBI" id="CHEBI:59458"/>
        <dbReference type="ChEBI" id="CHEBI:60377"/>
        <dbReference type="EC" id="6.3.2.5"/>
    </reaction>
</comment>
<dbReference type="GO" id="GO:0015937">
    <property type="term" value="P:coenzyme A biosynthetic process"/>
    <property type="evidence" value="ECO:0007669"/>
    <property type="project" value="UniProtKB-UniRule"/>
</dbReference>
<dbReference type="EC" id="4.1.1.36" evidence="3"/>
<evidence type="ECO:0000256" key="3">
    <source>
        <dbReference type="HAMAP-Rule" id="MF_02225"/>
    </source>
</evidence>
<dbReference type="NCBIfam" id="TIGR00521">
    <property type="entry name" value="coaBC_dfp"/>
    <property type="match status" value="1"/>
</dbReference>
<evidence type="ECO:0000259" key="4">
    <source>
        <dbReference type="Pfam" id="PF02441"/>
    </source>
</evidence>
<dbReference type="Pfam" id="PF04127">
    <property type="entry name" value="DFP"/>
    <property type="match status" value="1"/>
</dbReference>
<keyword evidence="3" id="KW-0511">Multifunctional enzyme</keyword>
<dbReference type="AlphaFoldDB" id="A0A520KR51"/>
<feature type="binding site" evidence="3">
    <location>
        <position position="293"/>
    </location>
    <ligand>
        <name>CTP</name>
        <dbReference type="ChEBI" id="CHEBI:37563"/>
    </ligand>
</feature>
<dbReference type="HAMAP" id="MF_02225">
    <property type="entry name" value="CoaBC"/>
    <property type="match status" value="1"/>
</dbReference>
<comment type="cofactor">
    <cofactor evidence="3">
        <name>FMN</name>
        <dbReference type="ChEBI" id="CHEBI:58210"/>
    </cofactor>
    <text evidence="3">Binds 1 FMN per subunit.</text>
</comment>
<dbReference type="SUPFAM" id="SSF102645">
    <property type="entry name" value="CoaB-like"/>
    <property type="match status" value="1"/>
</dbReference>
<evidence type="ECO:0000313" key="6">
    <source>
        <dbReference type="EMBL" id="RZN64105.1"/>
    </source>
</evidence>
<dbReference type="InterPro" id="IPR036551">
    <property type="entry name" value="Flavin_trans-like"/>
</dbReference>
<feature type="binding site" evidence="3">
    <location>
        <position position="353"/>
    </location>
    <ligand>
        <name>CTP</name>
        <dbReference type="ChEBI" id="CHEBI:37563"/>
    </ligand>
</feature>
<keyword evidence="3 6" id="KW-0436">Ligase</keyword>
<dbReference type="InterPro" id="IPR035929">
    <property type="entry name" value="CoaB-like_sf"/>
</dbReference>
<dbReference type="GO" id="GO:0004632">
    <property type="term" value="F:phosphopantothenate--cysteine ligase activity"/>
    <property type="evidence" value="ECO:0007669"/>
    <property type="project" value="UniProtKB-UniRule"/>
</dbReference>
<feature type="binding site" evidence="3">
    <location>
        <position position="302"/>
    </location>
    <ligand>
        <name>CTP</name>
        <dbReference type="ChEBI" id="CHEBI:37563"/>
    </ligand>
</feature>
<dbReference type="EMBL" id="RXIF01000010">
    <property type="protein sequence ID" value="RZN64105.1"/>
    <property type="molecule type" value="Genomic_DNA"/>
</dbReference>
<dbReference type="InterPro" id="IPR003382">
    <property type="entry name" value="Flavoprotein"/>
</dbReference>
<keyword evidence="3" id="KW-0460">Magnesium</keyword>
<comment type="function">
    <text evidence="3">Catalyzes two sequential steps in the biosynthesis of coenzyme A. In the first step cysteine is conjugated to 4'-phosphopantothenate to form 4-phosphopantothenoylcysteine. In the second step the latter compound is decarboxylated to form 4'-phosphopantotheine.</text>
</comment>
<feature type="domain" description="Flavoprotein" evidence="4">
    <location>
        <begin position="26"/>
        <end position="188"/>
    </location>
</feature>
<proteinExistence type="inferred from homology"/>
<dbReference type="PANTHER" id="PTHR14359">
    <property type="entry name" value="HOMO-OLIGOMERIC FLAVIN CONTAINING CYS DECARBOXYLASE FAMILY"/>
    <property type="match status" value="1"/>
</dbReference>
<dbReference type="InterPro" id="IPR005252">
    <property type="entry name" value="CoaBC"/>
</dbReference>
<protein>
    <recommendedName>
        <fullName evidence="3">Coenzyme A biosynthesis bifunctional protein CoaBC</fullName>
    </recommendedName>
    <alternativeName>
        <fullName evidence="3">DNA/pantothenate metabolism flavoprotein</fullName>
    </alternativeName>
    <alternativeName>
        <fullName evidence="3">Phosphopantothenoylcysteine synthetase/decarboxylase</fullName>
        <shortName evidence="3">PPCS-PPCDC</shortName>
    </alternativeName>
    <domain>
        <recommendedName>
            <fullName evidence="3">Phosphopantothenoylcysteine decarboxylase</fullName>
            <shortName evidence="3">PPC decarboxylase</shortName>
            <shortName evidence="3">PPC-DC</shortName>
            <ecNumber evidence="3">4.1.1.36</ecNumber>
        </recommendedName>
        <alternativeName>
            <fullName evidence="3">CoaC</fullName>
        </alternativeName>
    </domain>
    <domain>
        <recommendedName>
            <fullName evidence="3">Phosphopantothenate--cysteine ligase</fullName>
            <ecNumber evidence="3">6.3.2.5</ecNumber>
        </recommendedName>
        <alternativeName>
            <fullName evidence="3">CoaB</fullName>
        </alternativeName>
        <alternativeName>
            <fullName evidence="3">Phosphopantothenoylcysteine synthetase</fullName>
            <shortName evidence="3">PPC synthetase</shortName>
            <shortName evidence="3">PPC-S</shortName>
        </alternativeName>
    </domain>
</protein>
<evidence type="ECO:0000313" key="7">
    <source>
        <dbReference type="Proteomes" id="UP000317158"/>
    </source>
</evidence>
<comment type="catalytic activity">
    <reaction evidence="3">
        <text>N-[(R)-4-phosphopantothenoyl]-L-cysteine + H(+) = (R)-4'-phosphopantetheine + CO2</text>
        <dbReference type="Rhea" id="RHEA:16793"/>
        <dbReference type="ChEBI" id="CHEBI:15378"/>
        <dbReference type="ChEBI" id="CHEBI:16526"/>
        <dbReference type="ChEBI" id="CHEBI:59458"/>
        <dbReference type="ChEBI" id="CHEBI:61723"/>
        <dbReference type="EC" id="4.1.1.36"/>
    </reaction>
</comment>
<evidence type="ECO:0000256" key="2">
    <source>
        <dbReference type="ARBA" id="ARBA00023239"/>
    </source>
</evidence>
<comment type="similarity">
    <text evidence="3">In the N-terminal section; belongs to the HFCD (homo-oligomeric flavin containing Cys decarboxylase) superfamily.</text>
</comment>
<keyword evidence="2 3" id="KW-0456">Lyase</keyword>
<keyword evidence="3" id="KW-0479">Metal-binding</keyword>
<dbReference type="PANTHER" id="PTHR14359:SF6">
    <property type="entry name" value="PHOSPHOPANTOTHENOYLCYSTEINE DECARBOXYLASE"/>
    <property type="match status" value="1"/>
</dbReference>
<dbReference type="Gene3D" id="3.40.50.10300">
    <property type="entry name" value="CoaB-like"/>
    <property type="match status" value="1"/>
</dbReference>
<reference evidence="6 7" key="1">
    <citation type="journal article" date="2019" name="Nat. Microbiol.">
        <title>Wide diversity of methane and short-chain alkane metabolisms in uncultured archaea.</title>
        <authorList>
            <person name="Borrel G."/>
            <person name="Adam P.S."/>
            <person name="McKay L.J."/>
            <person name="Chen L.X."/>
            <person name="Sierra-Garcia I.N."/>
            <person name="Sieber C.M."/>
            <person name="Letourneur Q."/>
            <person name="Ghozlane A."/>
            <person name="Andersen G.L."/>
            <person name="Li W.J."/>
            <person name="Hallam S.J."/>
            <person name="Muyzer G."/>
            <person name="de Oliveira V.M."/>
            <person name="Inskeep W.P."/>
            <person name="Banfield J.F."/>
            <person name="Gribaldo S."/>
        </authorList>
    </citation>
    <scope>NUCLEOTIDE SEQUENCE [LARGE SCALE GENOMIC DNA]</scope>
    <source>
        <strain evidence="6">NM1a</strain>
    </source>
</reference>
<dbReference type="Gene3D" id="3.40.50.1950">
    <property type="entry name" value="Flavin prenyltransferase-like"/>
    <property type="match status" value="1"/>
</dbReference>
<dbReference type="GO" id="GO:0015941">
    <property type="term" value="P:pantothenate catabolic process"/>
    <property type="evidence" value="ECO:0007669"/>
    <property type="project" value="InterPro"/>
</dbReference>
<organism evidence="6 7">
    <name type="scientific">Methanoliparum thermophilum</name>
    <dbReference type="NCBI Taxonomy" id="2491083"/>
    <lineage>
        <taxon>Archaea</taxon>
        <taxon>Methanobacteriati</taxon>
        <taxon>Methanobacteriota</taxon>
        <taxon>Candidatus Methanoliparia</taxon>
        <taxon>Candidatus Methanoliparales</taxon>
        <taxon>Candidatus Methanoliparaceae</taxon>
        <taxon>Candidatus Methanoliparum</taxon>
    </lineage>
</organism>
<keyword evidence="3" id="KW-0288">FMN</keyword>
<dbReference type="UniPathway" id="UPA00241"/>
<dbReference type="GO" id="GO:0071513">
    <property type="term" value="C:phosphopantothenoylcysteine decarboxylase complex"/>
    <property type="evidence" value="ECO:0007669"/>
    <property type="project" value="TreeGrafter"/>
</dbReference>
<dbReference type="Pfam" id="PF02441">
    <property type="entry name" value="Flavoprotein"/>
    <property type="match status" value="1"/>
</dbReference>
<comment type="pathway">
    <text evidence="3">Cofactor biosynthesis; coenzyme A biosynthesis.</text>
</comment>
<dbReference type="GO" id="GO:0010181">
    <property type="term" value="F:FMN binding"/>
    <property type="evidence" value="ECO:0007669"/>
    <property type="project" value="UniProtKB-UniRule"/>
</dbReference>
<name>A0A520KR51_METT2</name>
<dbReference type="GO" id="GO:0046872">
    <property type="term" value="F:metal ion binding"/>
    <property type="evidence" value="ECO:0007669"/>
    <property type="project" value="UniProtKB-KW"/>
</dbReference>
<dbReference type="SUPFAM" id="SSF52507">
    <property type="entry name" value="Homo-oligomeric flavin-containing Cys decarboxylases, HFCD"/>
    <property type="match status" value="1"/>
</dbReference>
<dbReference type="Proteomes" id="UP000317158">
    <property type="component" value="Unassembled WGS sequence"/>
</dbReference>
<dbReference type="GO" id="GO:0004633">
    <property type="term" value="F:phosphopantothenoylcysteine decarboxylase activity"/>
    <property type="evidence" value="ECO:0007669"/>
    <property type="project" value="UniProtKB-UniRule"/>
</dbReference>
<sequence>MNENNDRGFHPTLRIKGTKSRALIGKKIVVGVTGSVSAVRIVELCRELIRYGADVYVAMTDDAKNIIHPYTLHYASGHEVIERLVGRIEHIEFLGMDGEADLLLIAPATSNTINKIAGGISDTTITLFANTALGSNIPVAIVPAMHESMYRNPILLENIEKLKKLGITFIGPRIEEGKAKIAKNDEIVLHVEHILSKKVLKGKRVLITSGATVEPIDPIRIITNRASGKTGEELAKECFKEGAKVTVVHKGNIDIIGIDEIYVESAEEMYDAVINELNLKKYDIFISAAAISDYIVNKSNTKISSNKEVILRLKPAKKLIKDVKERFPELIVVGFKAETNLEVKELIDRAIAKKDETKMELIVANDVGRGGMGTPDNDVYIIKSRDDIKHVQGPKKIIAEKIVSKLSEILKDDRVF</sequence>
<feature type="region of interest" description="Phosphopantothenoylcysteine decarboxylase" evidence="3">
    <location>
        <begin position="1"/>
        <end position="204"/>
    </location>
</feature>
<dbReference type="InterPro" id="IPR007085">
    <property type="entry name" value="DNA/pantothenate-metab_flavo_C"/>
</dbReference>
<feature type="binding site" evidence="3">
    <location>
        <position position="335"/>
    </location>
    <ligand>
        <name>CTP</name>
        <dbReference type="ChEBI" id="CHEBI:37563"/>
    </ligand>
</feature>
<keyword evidence="3" id="KW-0285">Flavoprotein</keyword>
<evidence type="ECO:0000256" key="1">
    <source>
        <dbReference type="ARBA" id="ARBA00022793"/>
    </source>
</evidence>
<feature type="region of interest" description="Phosphopantothenate--cysteine ligase" evidence="3">
    <location>
        <begin position="205"/>
        <end position="416"/>
    </location>
</feature>
<comment type="caution">
    <text evidence="6">The sequence shown here is derived from an EMBL/GenBank/DDBJ whole genome shotgun (WGS) entry which is preliminary data.</text>
</comment>
<evidence type="ECO:0000259" key="5">
    <source>
        <dbReference type="Pfam" id="PF04127"/>
    </source>
</evidence>
<comment type="similarity">
    <text evidence="3">In the C-terminal section; belongs to the PPC synthetase family.</text>
</comment>
<feature type="domain" description="DNA/pantothenate metabolism flavoprotein C-terminal" evidence="5">
    <location>
        <begin position="200"/>
        <end position="408"/>
    </location>
</feature>
<accession>A0A520KR51</accession>
<keyword evidence="1 3" id="KW-0210">Decarboxylase</keyword>
<comment type="caution">
    <text evidence="3">Lacks conserved residue(s) required for the propagation of feature annotation.</text>
</comment>
<gene>
    <name evidence="3 6" type="primary">coaBC</name>
    <name evidence="6" type="ORF">EF806_05675</name>
</gene>
<dbReference type="EC" id="6.3.2.5" evidence="3"/>